<evidence type="ECO:0000259" key="1">
    <source>
        <dbReference type="Pfam" id="PF13229"/>
    </source>
</evidence>
<proteinExistence type="predicted"/>
<reference evidence="2" key="1">
    <citation type="journal article" date="2014" name="Front. Microbiol.">
        <title>High frequency of phylogenetically diverse reductive dehalogenase-homologous genes in deep subseafloor sedimentary metagenomes.</title>
        <authorList>
            <person name="Kawai M."/>
            <person name="Futagami T."/>
            <person name="Toyoda A."/>
            <person name="Takaki Y."/>
            <person name="Nishi S."/>
            <person name="Hori S."/>
            <person name="Arai W."/>
            <person name="Tsubouchi T."/>
            <person name="Morono Y."/>
            <person name="Uchiyama I."/>
            <person name="Ito T."/>
            <person name="Fujiyama A."/>
            <person name="Inagaki F."/>
            <person name="Takami H."/>
        </authorList>
    </citation>
    <scope>NUCLEOTIDE SEQUENCE</scope>
    <source>
        <strain evidence="2">Expedition CK06-06</strain>
    </source>
</reference>
<organism evidence="2">
    <name type="scientific">marine sediment metagenome</name>
    <dbReference type="NCBI Taxonomy" id="412755"/>
    <lineage>
        <taxon>unclassified sequences</taxon>
        <taxon>metagenomes</taxon>
        <taxon>ecological metagenomes</taxon>
    </lineage>
</organism>
<dbReference type="InterPro" id="IPR006626">
    <property type="entry name" value="PbH1"/>
</dbReference>
<dbReference type="InterPro" id="IPR039448">
    <property type="entry name" value="Beta_helix"/>
</dbReference>
<protein>
    <recommendedName>
        <fullName evidence="1">Right handed beta helix domain-containing protein</fullName>
    </recommendedName>
</protein>
<gene>
    <name evidence="2" type="ORF">S06H3_17798</name>
</gene>
<feature type="domain" description="Right handed beta helix" evidence="1">
    <location>
        <begin position="134"/>
        <end position="259"/>
    </location>
</feature>
<dbReference type="AlphaFoldDB" id="X1MUP2"/>
<evidence type="ECO:0000313" key="2">
    <source>
        <dbReference type="EMBL" id="GAI10084.1"/>
    </source>
</evidence>
<name>X1MUP2_9ZZZZ</name>
<dbReference type="Gene3D" id="2.160.20.10">
    <property type="entry name" value="Single-stranded right-handed beta-helix, Pectin lyase-like"/>
    <property type="match status" value="1"/>
</dbReference>
<dbReference type="InterPro" id="IPR011050">
    <property type="entry name" value="Pectin_lyase_fold/virulence"/>
</dbReference>
<dbReference type="SUPFAM" id="SSF51126">
    <property type="entry name" value="Pectin lyase-like"/>
    <property type="match status" value="1"/>
</dbReference>
<dbReference type="SMART" id="SM00710">
    <property type="entry name" value="PbH1"/>
    <property type="match status" value="3"/>
</dbReference>
<dbReference type="Pfam" id="PF13229">
    <property type="entry name" value="Beta_helix"/>
    <property type="match status" value="1"/>
</dbReference>
<dbReference type="InterPro" id="IPR012334">
    <property type="entry name" value="Pectin_lyas_fold"/>
</dbReference>
<accession>X1MUP2</accession>
<comment type="caution">
    <text evidence="2">The sequence shown here is derived from an EMBL/GenBank/DDBJ whole genome shotgun (WGS) entry which is preliminary data.</text>
</comment>
<sequence length="320" mass="34121">MCFGATYYIDATNGNVSNTGLSPEYPWKTIAQVNSKSFSPGDSILFKKGETWRETLTVPSSGSADNVITFGAYGTGAKPIISGSNLIKAGWSKDSQNIWKSTVTTQPTIVYFNGERGTLVAAKANITSEFKWFWASNVLYVWAPSGITPSAYYINPGIEAGDRNQAIRTNDKSYVIVDGITARDGNENNGATVNVGSVSVTGIVFQNCVIERGAHTGIGLKGSTTAASVTIDHCTIQNNGGWGIWFDQTYTTATVSNSIITGNGWASAADDQQYGGIQGYLGNVNIYSNTIYDNVLGTANATNESHGIYTLVDIAIANIY</sequence>
<feature type="non-terminal residue" evidence="2">
    <location>
        <position position="320"/>
    </location>
</feature>
<dbReference type="EMBL" id="BARV01008932">
    <property type="protein sequence ID" value="GAI10084.1"/>
    <property type="molecule type" value="Genomic_DNA"/>
</dbReference>